<proteinExistence type="predicted"/>
<accession>A0A2W5TE21</accession>
<dbReference type="InterPro" id="IPR036291">
    <property type="entry name" value="NAD(P)-bd_dom_sf"/>
</dbReference>
<dbReference type="InterPro" id="IPR016040">
    <property type="entry name" value="NAD(P)-bd_dom"/>
</dbReference>
<dbReference type="AlphaFoldDB" id="A0A2W5TE21"/>
<dbReference type="PANTHER" id="PTHR14097:SF7">
    <property type="entry name" value="OXIDOREDUCTASE HTATIP2"/>
    <property type="match status" value="1"/>
</dbReference>
<gene>
    <name evidence="2" type="ORF">DI536_21595</name>
</gene>
<protein>
    <submittedName>
        <fullName evidence="2">NADH-quinone oxidoreductase subunit F</fullName>
    </submittedName>
</protein>
<dbReference type="Gene3D" id="3.40.50.720">
    <property type="entry name" value="NAD(P)-binding Rossmann-like Domain"/>
    <property type="match status" value="1"/>
</dbReference>
<dbReference type="SUPFAM" id="SSF51735">
    <property type="entry name" value="NAD(P)-binding Rossmann-fold domains"/>
    <property type="match status" value="1"/>
</dbReference>
<evidence type="ECO:0000259" key="1">
    <source>
        <dbReference type="Pfam" id="PF13460"/>
    </source>
</evidence>
<evidence type="ECO:0000313" key="3">
    <source>
        <dbReference type="Proteomes" id="UP000249061"/>
    </source>
</evidence>
<evidence type="ECO:0000313" key="2">
    <source>
        <dbReference type="EMBL" id="PZR09645.1"/>
    </source>
</evidence>
<comment type="caution">
    <text evidence="2">The sequence shown here is derived from an EMBL/GenBank/DDBJ whole genome shotgun (WGS) entry which is preliminary data.</text>
</comment>
<organism evidence="2 3">
    <name type="scientific">Archangium gephyra</name>
    <dbReference type="NCBI Taxonomy" id="48"/>
    <lineage>
        <taxon>Bacteria</taxon>
        <taxon>Pseudomonadati</taxon>
        <taxon>Myxococcota</taxon>
        <taxon>Myxococcia</taxon>
        <taxon>Myxococcales</taxon>
        <taxon>Cystobacterineae</taxon>
        <taxon>Archangiaceae</taxon>
        <taxon>Archangium</taxon>
    </lineage>
</organism>
<dbReference type="Pfam" id="PF13460">
    <property type="entry name" value="NAD_binding_10"/>
    <property type="match status" value="1"/>
</dbReference>
<name>A0A2W5TE21_9BACT</name>
<dbReference type="EMBL" id="QFQP01000020">
    <property type="protein sequence ID" value="PZR09645.1"/>
    <property type="molecule type" value="Genomic_DNA"/>
</dbReference>
<dbReference type="Proteomes" id="UP000249061">
    <property type="component" value="Unassembled WGS sequence"/>
</dbReference>
<dbReference type="PANTHER" id="PTHR14097">
    <property type="entry name" value="OXIDOREDUCTASE HTATIP2"/>
    <property type="match status" value="1"/>
</dbReference>
<reference evidence="2 3" key="1">
    <citation type="submission" date="2017-08" db="EMBL/GenBank/DDBJ databases">
        <title>Infants hospitalized years apart are colonized by the same room-sourced microbial strains.</title>
        <authorList>
            <person name="Brooks B."/>
            <person name="Olm M.R."/>
            <person name="Firek B.A."/>
            <person name="Baker R."/>
            <person name="Thomas B.C."/>
            <person name="Morowitz M.J."/>
            <person name="Banfield J.F."/>
        </authorList>
    </citation>
    <scope>NUCLEOTIDE SEQUENCE [LARGE SCALE GENOMIC DNA]</scope>
    <source>
        <strain evidence="2">S2_003_000_R2_14</strain>
    </source>
</reference>
<sequence length="216" mass="23242">MSTALVIGSTGLVGTQLVELLLADARFERVVSFVRRPSGGTHPKLEEHVVDFRAPDVWADKVKGDVLFSALGTTIKQAGSQEAQYEVDYTFQFRTAQAAAKNGVPAYVLVSSTSANPGSSVFYSRIKGELERDTQKLGFTSMTYLQPGLLGGAREKPRAGERFAESVLSVIGWLPGLMNVKTIQGRTVAKAAIAAWDNHTPGVTVLKNKELFVLGA</sequence>
<feature type="domain" description="NAD(P)-binding" evidence="1">
    <location>
        <begin position="8"/>
        <end position="116"/>
    </location>
</feature>